<evidence type="ECO:0000256" key="2">
    <source>
        <dbReference type="SAM" id="Phobius"/>
    </source>
</evidence>
<proteinExistence type="predicted"/>
<protein>
    <recommendedName>
        <fullName evidence="6">DUF3108 domain-containing protein</fullName>
    </recommendedName>
</protein>
<reference evidence="5" key="1">
    <citation type="journal article" date="2019" name="Int. J. Syst. Evol. Microbiol.">
        <title>The Global Catalogue of Microorganisms (GCM) 10K type strain sequencing project: providing services to taxonomists for standard genome sequencing and annotation.</title>
        <authorList>
            <consortium name="The Broad Institute Genomics Platform"/>
            <consortium name="The Broad Institute Genome Sequencing Center for Infectious Disease"/>
            <person name="Wu L."/>
            <person name="Ma J."/>
        </authorList>
    </citation>
    <scope>NUCLEOTIDE SEQUENCE [LARGE SCALE GENOMIC DNA]</scope>
    <source>
        <strain evidence="5">JCM 16916</strain>
    </source>
</reference>
<accession>A0ABP7MVI2</accession>
<dbReference type="Pfam" id="PF07787">
    <property type="entry name" value="TMEM43"/>
    <property type="match status" value="1"/>
</dbReference>
<evidence type="ECO:0000313" key="4">
    <source>
        <dbReference type="EMBL" id="GAA3928944.1"/>
    </source>
</evidence>
<keyword evidence="2" id="KW-0812">Transmembrane</keyword>
<evidence type="ECO:0008006" key="6">
    <source>
        <dbReference type="Google" id="ProtNLM"/>
    </source>
</evidence>
<keyword evidence="5" id="KW-1185">Reference proteome</keyword>
<comment type="caution">
    <text evidence="4">The sequence shown here is derived from an EMBL/GenBank/DDBJ whole genome shotgun (WGS) entry which is preliminary data.</text>
</comment>
<dbReference type="InterPro" id="IPR012430">
    <property type="entry name" value="TMEM43_fam"/>
</dbReference>
<feature type="chain" id="PRO_5046060647" description="DUF3108 domain-containing protein" evidence="3">
    <location>
        <begin position="43"/>
        <end position="262"/>
    </location>
</feature>
<dbReference type="Proteomes" id="UP001501727">
    <property type="component" value="Unassembled WGS sequence"/>
</dbReference>
<evidence type="ECO:0000256" key="1">
    <source>
        <dbReference type="SAM" id="MobiDB-lite"/>
    </source>
</evidence>
<sequence length="262" mass="28128">MRPGSAGVPARGCGGIAAVVRRGTFALAAVLAFAGATLPAFAAQAQDGAGPRGEPQSKSLRDPDFGVTTRHPGLQRHVEMYQWTRDGAGYALEWRGARVDSSGFAPGHANPRDIPLREREWRADVTLDGKPVARDVVDALGHWQPFRPNFSALPGNMAATFQPEGDGLGSAENPLEPQVGDLRITWRALVLPPLADRLLLRDGAWALREPVETPPAVDAATATPAPDDTGRDRPRWPFVVVPILVVLVGLAIAMRRRRGQRA</sequence>
<feature type="transmembrane region" description="Helical" evidence="2">
    <location>
        <begin position="236"/>
        <end position="254"/>
    </location>
</feature>
<keyword evidence="3" id="KW-0732">Signal</keyword>
<evidence type="ECO:0000256" key="3">
    <source>
        <dbReference type="SAM" id="SignalP"/>
    </source>
</evidence>
<feature type="region of interest" description="Disordered" evidence="1">
    <location>
        <begin position="46"/>
        <end position="69"/>
    </location>
</feature>
<dbReference type="EMBL" id="BAAAZU010000024">
    <property type="protein sequence ID" value="GAA3928944.1"/>
    <property type="molecule type" value="Genomic_DNA"/>
</dbReference>
<name>A0ABP7MVI2_9GAMM</name>
<feature type="signal peptide" evidence="3">
    <location>
        <begin position="1"/>
        <end position="42"/>
    </location>
</feature>
<evidence type="ECO:0000313" key="5">
    <source>
        <dbReference type="Proteomes" id="UP001501727"/>
    </source>
</evidence>
<keyword evidence="2" id="KW-0472">Membrane</keyword>
<dbReference type="RefSeq" id="WP_344760161.1">
    <property type="nucleotide sequence ID" value="NZ_BAAAZU010000024.1"/>
</dbReference>
<organism evidence="4 5">
    <name type="scientific">Luteimonas lutimaris</name>
    <dbReference type="NCBI Taxonomy" id="698645"/>
    <lineage>
        <taxon>Bacteria</taxon>
        <taxon>Pseudomonadati</taxon>
        <taxon>Pseudomonadota</taxon>
        <taxon>Gammaproteobacteria</taxon>
        <taxon>Lysobacterales</taxon>
        <taxon>Lysobacteraceae</taxon>
        <taxon>Luteimonas</taxon>
    </lineage>
</organism>
<gene>
    <name evidence="4" type="ORF">GCM10022229_23250</name>
</gene>
<keyword evidence="2" id="KW-1133">Transmembrane helix</keyword>